<evidence type="ECO:0000313" key="1">
    <source>
        <dbReference type="EMBL" id="SOY62196.1"/>
    </source>
</evidence>
<dbReference type="EMBL" id="OFSN01000010">
    <property type="protein sequence ID" value="SOY62196.1"/>
    <property type="molecule type" value="Genomic_DNA"/>
</dbReference>
<reference evidence="1 2" key="1">
    <citation type="submission" date="2018-01" db="EMBL/GenBank/DDBJ databases">
        <authorList>
            <person name="Clerissi C."/>
        </authorList>
    </citation>
    <scope>NUCLEOTIDE SEQUENCE [LARGE SCALE GENOMIC DNA]</scope>
    <source>
        <strain evidence="1">Cupriavidus taiwanensis LMG 19430</strain>
    </source>
</reference>
<evidence type="ECO:0000313" key="2">
    <source>
        <dbReference type="Proteomes" id="UP000257016"/>
    </source>
</evidence>
<name>A0A975X8I9_9BURK</name>
<gene>
    <name evidence="1" type="ORF">CBM2586_A50441</name>
</gene>
<protein>
    <submittedName>
        <fullName evidence="1">Uncharacterized protein</fullName>
    </submittedName>
</protein>
<dbReference type="Proteomes" id="UP000257016">
    <property type="component" value="Unassembled WGS sequence"/>
</dbReference>
<comment type="caution">
    <text evidence="1">The sequence shown here is derived from an EMBL/GenBank/DDBJ whole genome shotgun (WGS) entry which is preliminary data.</text>
</comment>
<sequence length="25" mass="2786">MSPDFPKEEKSMISLAFAKDSKVLS</sequence>
<proteinExistence type="predicted"/>
<dbReference type="AlphaFoldDB" id="A0A975X8I9"/>
<accession>A0A975X8I9</accession>
<organism evidence="1 2">
    <name type="scientific">Cupriavidus taiwanensis</name>
    <dbReference type="NCBI Taxonomy" id="164546"/>
    <lineage>
        <taxon>Bacteria</taxon>
        <taxon>Pseudomonadati</taxon>
        <taxon>Pseudomonadota</taxon>
        <taxon>Betaproteobacteria</taxon>
        <taxon>Burkholderiales</taxon>
        <taxon>Burkholderiaceae</taxon>
        <taxon>Cupriavidus</taxon>
    </lineage>
</organism>